<dbReference type="InterPro" id="IPR036412">
    <property type="entry name" value="HAD-like_sf"/>
</dbReference>
<dbReference type="PATRIC" id="fig|1133569.4.peg.80"/>
<dbReference type="STRING" id="1133569.FD21_GL000079"/>
<dbReference type="Gene3D" id="3.40.50.1000">
    <property type="entry name" value="HAD superfamily/HAD-like"/>
    <property type="match status" value="1"/>
</dbReference>
<dbReference type="EMBL" id="AYYX01000001">
    <property type="protein sequence ID" value="KRM89784.1"/>
    <property type="molecule type" value="Genomic_DNA"/>
</dbReference>
<dbReference type="InterPro" id="IPR006439">
    <property type="entry name" value="HAD-SF_hydro_IA"/>
</dbReference>
<accession>A0A0R2CDK5</accession>
<dbReference type="GO" id="GO:0008962">
    <property type="term" value="F:phosphatidylglycerophosphatase activity"/>
    <property type="evidence" value="ECO:0007669"/>
    <property type="project" value="InterPro"/>
</dbReference>
<evidence type="ECO:0000313" key="2">
    <source>
        <dbReference type="Proteomes" id="UP000051576"/>
    </source>
</evidence>
<dbReference type="NCBIfam" id="TIGR01549">
    <property type="entry name" value="HAD-SF-IA-v1"/>
    <property type="match status" value="1"/>
</dbReference>
<dbReference type="InterPro" id="IPR010021">
    <property type="entry name" value="PGPP1/Gep4"/>
</dbReference>
<keyword evidence="1" id="KW-0378">Hydrolase</keyword>
<keyword evidence="2" id="KW-1185">Reference proteome</keyword>
<dbReference type="NCBIfam" id="TIGR01662">
    <property type="entry name" value="HAD-SF-IIIA"/>
    <property type="match status" value="1"/>
</dbReference>
<dbReference type="CDD" id="cd16416">
    <property type="entry name" value="HAD_BsYqeG-like"/>
    <property type="match status" value="1"/>
</dbReference>
<dbReference type="InterPro" id="IPR006549">
    <property type="entry name" value="HAD-SF_hydro_IIIA"/>
</dbReference>
<proteinExistence type="predicted"/>
<dbReference type="eggNOG" id="COG2179">
    <property type="taxonomic scope" value="Bacteria"/>
</dbReference>
<organism evidence="1 2">
    <name type="scientific">Liquorilactobacillus vini DSM 20605</name>
    <dbReference type="NCBI Taxonomy" id="1133569"/>
    <lineage>
        <taxon>Bacteria</taxon>
        <taxon>Bacillati</taxon>
        <taxon>Bacillota</taxon>
        <taxon>Bacilli</taxon>
        <taxon>Lactobacillales</taxon>
        <taxon>Lactobacillaceae</taxon>
        <taxon>Liquorilactobacillus</taxon>
    </lineage>
</organism>
<sequence length="178" mass="20390">MFERFKPTWMLNSIYSLTPADLKRHGIKAILTDLDNTLIAWNQPQAHNDQIKKWLVMMNEADISVIIVSNNNHRRLQKFAQPLGINFIARAGKPFGFGVKRAKKQLNLTDDQIVLVGDQLLTDIAAANRTNIRSILVKPLVDSDAWNTKINRLLEKVVSHYLLKHNLLGDEWRNKLDG</sequence>
<dbReference type="InterPro" id="IPR023214">
    <property type="entry name" value="HAD_sf"/>
</dbReference>
<comment type="caution">
    <text evidence="1">The sequence shown here is derived from an EMBL/GenBank/DDBJ whole genome shotgun (WGS) entry which is preliminary data.</text>
</comment>
<dbReference type="RefSeq" id="WP_010579830.1">
    <property type="nucleotide sequence ID" value="NZ_AHYZ01000040.1"/>
</dbReference>
<name>A0A0R2CDK5_9LACO</name>
<protein>
    <submittedName>
        <fullName evidence="1">Hydrolase, haloacid dehalogenase-like family</fullName>
    </submittedName>
</protein>
<dbReference type="AlphaFoldDB" id="A0A0R2CDK5"/>
<reference evidence="1 2" key="1">
    <citation type="journal article" date="2015" name="Genome Announc.">
        <title>Expanding the biotechnology potential of lactobacilli through comparative genomics of 213 strains and associated genera.</title>
        <authorList>
            <person name="Sun Z."/>
            <person name="Harris H.M."/>
            <person name="McCann A."/>
            <person name="Guo C."/>
            <person name="Argimon S."/>
            <person name="Zhang W."/>
            <person name="Yang X."/>
            <person name="Jeffery I.B."/>
            <person name="Cooney J.C."/>
            <person name="Kagawa T.F."/>
            <person name="Liu W."/>
            <person name="Song Y."/>
            <person name="Salvetti E."/>
            <person name="Wrobel A."/>
            <person name="Rasinkangas P."/>
            <person name="Parkhill J."/>
            <person name="Rea M.C."/>
            <person name="O'Sullivan O."/>
            <person name="Ritari J."/>
            <person name="Douillard F.P."/>
            <person name="Paul Ross R."/>
            <person name="Yang R."/>
            <person name="Briner A.E."/>
            <person name="Felis G.E."/>
            <person name="de Vos W.M."/>
            <person name="Barrangou R."/>
            <person name="Klaenhammer T.R."/>
            <person name="Caufield P.W."/>
            <person name="Cui Y."/>
            <person name="Zhang H."/>
            <person name="O'Toole P.W."/>
        </authorList>
    </citation>
    <scope>NUCLEOTIDE SEQUENCE [LARGE SCALE GENOMIC DNA]</scope>
    <source>
        <strain evidence="1 2">DSM 20605</strain>
    </source>
</reference>
<dbReference type="SUPFAM" id="SSF56784">
    <property type="entry name" value="HAD-like"/>
    <property type="match status" value="1"/>
</dbReference>
<dbReference type="NCBIfam" id="TIGR01668">
    <property type="entry name" value="YqeG_hyp_ppase"/>
    <property type="match status" value="1"/>
</dbReference>
<dbReference type="Proteomes" id="UP000051576">
    <property type="component" value="Unassembled WGS sequence"/>
</dbReference>
<gene>
    <name evidence="1" type="ORF">FD21_GL000079</name>
</gene>
<evidence type="ECO:0000313" key="1">
    <source>
        <dbReference type="EMBL" id="KRM89784.1"/>
    </source>
</evidence>
<dbReference type="OrthoDB" id="9787572at2"/>
<dbReference type="Pfam" id="PF13242">
    <property type="entry name" value="Hydrolase_like"/>
    <property type="match status" value="1"/>
</dbReference>